<dbReference type="PANTHER" id="PTHR43523">
    <property type="entry name" value="GLUCOSE-1-PHOSPHATE ADENYLYLTRANSFERASE-RELATED"/>
    <property type="match status" value="1"/>
</dbReference>
<dbReference type="Pfam" id="PF24894">
    <property type="entry name" value="Hexapep_GlmU"/>
    <property type="match status" value="1"/>
</dbReference>
<dbReference type="Proteomes" id="UP000886101">
    <property type="component" value="Unassembled WGS sequence"/>
</dbReference>
<dbReference type="GO" id="GO:0008878">
    <property type="term" value="F:glucose-1-phosphate adenylyltransferase activity"/>
    <property type="evidence" value="ECO:0007669"/>
    <property type="project" value="InterPro"/>
</dbReference>
<dbReference type="InterPro" id="IPR011831">
    <property type="entry name" value="ADP-Glc_PPase"/>
</dbReference>
<comment type="similarity">
    <text evidence="1">Belongs to the bacterial/plant glucose-1-phosphate adenylyltransferase family.</text>
</comment>
<dbReference type="SUPFAM" id="SSF51161">
    <property type="entry name" value="Trimeric LpxA-like enzymes"/>
    <property type="match status" value="1"/>
</dbReference>
<dbReference type="PANTHER" id="PTHR43523:SF2">
    <property type="entry name" value="GLUCOSE-1-PHOSPHATE ADENYLYLTRANSFERASE"/>
    <property type="match status" value="1"/>
</dbReference>
<sequence>MRKPKVPVVALMLAGGRVDELSVLTFFRPKAAVPFGGLYRVIDFPMSNLMHSGIWVVGVLSQYRPYSLMTHLDYGLPWDMVGRRRGLYILPPFMGREASDWYKGTADAVFQNLEFIRRWDPELVLILSGDHIYSMDYRPLIQFHQDHQADLTIAFTPVAPEEAHRFGQGVIAEEGPLGGPLKDYREKVSPPVSNYASLTIYVFRTEVLEEVLTRSRTPESYEFGRDIIPQMVGNYRIYGYVFRGYWGYTRTLEEFWRTHLDLLGPNPRIDLKKWKVCTNLAHRNIRDRKPTVLGPKAKICDSLFYNGAYIGGKVERSILFPGVKIEEGAVVKESILFHDTVVRAGAHLERVITDTEVVIGSEARVGGEEGITVIGRESELPAGLRIAGGVTVYPHLKPQAFSEESYAPGAVIS</sequence>
<dbReference type="InterPro" id="IPR056818">
    <property type="entry name" value="GlmU/GlgC-like_hexapep"/>
</dbReference>
<comment type="caution">
    <text evidence="11">The sequence shown here is derived from an EMBL/GenBank/DDBJ whole genome shotgun (WGS) entry which is preliminary data.</text>
</comment>
<feature type="domain" description="Nucleotidyl transferase" evidence="9">
    <location>
        <begin position="10"/>
        <end position="262"/>
    </location>
</feature>
<dbReference type="AlphaFoldDB" id="A0A7V5NY64"/>
<accession>A0A7V5NY64</accession>
<evidence type="ECO:0000256" key="7">
    <source>
        <dbReference type="ARBA" id="ARBA00023056"/>
    </source>
</evidence>
<evidence type="ECO:0000259" key="9">
    <source>
        <dbReference type="Pfam" id="PF00483"/>
    </source>
</evidence>
<feature type="domain" description="Glucose-1-phosphate adenylyltransferase/Bifunctional protein GlmU-like C-terminal hexapeptide" evidence="10">
    <location>
        <begin position="297"/>
        <end position="368"/>
    </location>
</feature>
<dbReference type="SUPFAM" id="SSF53448">
    <property type="entry name" value="Nucleotide-diphospho-sugar transferases"/>
    <property type="match status" value="1"/>
</dbReference>
<keyword evidence="4 11" id="KW-0548">Nucleotidyltransferase</keyword>
<gene>
    <name evidence="11" type="ORF">ENJ96_00700</name>
</gene>
<dbReference type="Gene3D" id="3.90.550.10">
    <property type="entry name" value="Spore Coat Polysaccharide Biosynthesis Protein SpsA, Chain A"/>
    <property type="match status" value="1"/>
</dbReference>
<dbReference type="GO" id="GO:0005524">
    <property type="term" value="F:ATP binding"/>
    <property type="evidence" value="ECO:0007669"/>
    <property type="project" value="UniProtKB-KW"/>
</dbReference>
<keyword evidence="2" id="KW-0321">Glycogen metabolism</keyword>
<dbReference type="Pfam" id="PF00483">
    <property type="entry name" value="NTP_transferase"/>
    <property type="match status" value="1"/>
</dbReference>
<dbReference type="EMBL" id="DROK01000020">
    <property type="protein sequence ID" value="HHI96355.1"/>
    <property type="molecule type" value="Genomic_DNA"/>
</dbReference>
<evidence type="ECO:0000259" key="10">
    <source>
        <dbReference type="Pfam" id="PF24894"/>
    </source>
</evidence>
<evidence type="ECO:0000313" key="11">
    <source>
        <dbReference type="EMBL" id="HHI96355.1"/>
    </source>
</evidence>
<evidence type="ECO:0000256" key="5">
    <source>
        <dbReference type="ARBA" id="ARBA00022741"/>
    </source>
</evidence>
<dbReference type="Gene3D" id="2.160.10.10">
    <property type="entry name" value="Hexapeptide repeat proteins"/>
    <property type="match status" value="1"/>
</dbReference>
<evidence type="ECO:0000256" key="4">
    <source>
        <dbReference type="ARBA" id="ARBA00022695"/>
    </source>
</evidence>
<keyword evidence="3" id="KW-0808">Transferase</keyword>
<name>A0A7V5NY64_9BACT</name>
<evidence type="ECO:0000256" key="8">
    <source>
        <dbReference type="ARBA" id="ARBA00023277"/>
    </source>
</evidence>
<dbReference type="InterPro" id="IPR029044">
    <property type="entry name" value="Nucleotide-diphossugar_trans"/>
</dbReference>
<dbReference type="CDD" id="cd02508">
    <property type="entry name" value="ADP_Glucose_PP"/>
    <property type="match status" value="1"/>
</dbReference>
<protein>
    <submittedName>
        <fullName evidence="11">Glucose-1-phosphate adenylyltransferase</fullName>
    </submittedName>
</protein>
<dbReference type="GO" id="GO:0005978">
    <property type="term" value="P:glycogen biosynthetic process"/>
    <property type="evidence" value="ECO:0007669"/>
    <property type="project" value="UniProtKB-KW"/>
</dbReference>
<dbReference type="CDD" id="cd04651">
    <property type="entry name" value="LbH_G1P_AT_C"/>
    <property type="match status" value="1"/>
</dbReference>
<evidence type="ECO:0000256" key="6">
    <source>
        <dbReference type="ARBA" id="ARBA00022840"/>
    </source>
</evidence>
<dbReference type="InterPro" id="IPR005835">
    <property type="entry name" value="NTP_transferase_dom"/>
</dbReference>
<dbReference type="InterPro" id="IPR005836">
    <property type="entry name" value="ADP_Glu_pyroP_CS"/>
</dbReference>
<reference evidence="11" key="1">
    <citation type="journal article" date="2020" name="mSystems">
        <title>Genome- and Community-Level Interaction Insights into Carbon Utilization and Element Cycling Functions of Hydrothermarchaeota in Hydrothermal Sediment.</title>
        <authorList>
            <person name="Zhou Z."/>
            <person name="Liu Y."/>
            <person name="Xu W."/>
            <person name="Pan J."/>
            <person name="Luo Z.H."/>
            <person name="Li M."/>
        </authorList>
    </citation>
    <scope>NUCLEOTIDE SEQUENCE [LARGE SCALE GENOMIC DNA]</scope>
    <source>
        <strain evidence="11">HyVt-533</strain>
    </source>
</reference>
<evidence type="ECO:0000256" key="2">
    <source>
        <dbReference type="ARBA" id="ARBA00022600"/>
    </source>
</evidence>
<evidence type="ECO:0000256" key="3">
    <source>
        <dbReference type="ARBA" id="ARBA00022679"/>
    </source>
</evidence>
<proteinExistence type="inferred from homology"/>
<dbReference type="InterPro" id="IPR011004">
    <property type="entry name" value="Trimer_LpxA-like_sf"/>
</dbReference>
<keyword evidence="7" id="KW-0320">Glycogen biosynthesis</keyword>
<dbReference type="PROSITE" id="PS00809">
    <property type="entry name" value="ADP_GLC_PYROPHOSPH_2"/>
    <property type="match status" value="1"/>
</dbReference>
<evidence type="ECO:0000256" key="1">
    <source>
        <dbReference type="ARBA" id="ARBA00010443"/>
    </source>
</evidence>
<organism evidence="11">
    <name type="scientific">Thermodesulfatator atlanticus</name>
    <dbReference type="NCBI Taxonomy" id="501497"/>
    <lineage>
        <taxon>Bacteria</taxon>
        <taxon>Pseudomonadati</taxon>
        <taxon>Thermodesulfobacteriota</taxon>
        <taxon>Thermodesulfobacteria</taxon>
        <taxon>Thermodesulfobacteriales</taxon>
        <taxon>Thermodesulfatatoraceae</taxon>
        <taxon>Thermodesulfatator</taxon>
    </lineage>
</organism>
<keyword evidence="6" id="KW-0067">ATP-binding</keyword>
<keyword evidence="5" id="KW-0547">Nucleotide-binding</keyword>
<keyword evidence="8" id="KW-0119">Carbohydrate metabolism</keyword>